<protein>
    <submittedName>
        <fullName evidence="1">Uncharacterized protein</fullName>
    </submittedName>
</protein>
<name>A0A1Q5ZVD8_9SPHI</name>
<proteinExistence type="predicted"/>
<dbReference type="Proteomes" id="UP000186720">
    <property type="component" value="Unassembled WGS sequence"/>
</dbReference>
<evidence type="ECO:0000313" key="2">
    <source>
        <dbReference type="Proteomes" id="UP000186720"/>
    </source>
</evidence>
<evidence type="ECO:0000313" key="1">
    <source>
        <dbReference type="EMBL" id="OKS85744.1"/>
    </source>
</evidence>
<comment type="caution">
    <text evidence="1">The sequence shown here is derived from an EMBL/GenBank/DDBJ whole genome shotgun (WGS) entry which is preliminary data.</text>
</comment>
<organism evidence="1 2">
    <name type="scientific">Mucilaginibacter polytrichastri</name>
    <dbReference type="NCBI Taxonomy" id="1302689"/>
    <lineage>
        <taxon>Bacteria</taxon>
        <taxon>Pseudomonadati</taxon>
        <taxon>Bacteroidota</taxon>
        <taxon>Sphingobacteriia</taxon>
        <taxon>Sphingobacteriales</taxon>
        <taxon>Sphingobacteriaceae</taxon>
        <taxon>Mucilaginibacter</taxon>
    </lineage>
</organism>
<accession>A0A1Q5ZVD8</accession>
<keyword evidence="2" id="KW-1185">Reference proteome</keyword>
<dbReference type="STRING" id="1302689.RG47T_1190"/>
<dbReference type="EMBL" id="MPPL01000001">
    <property type="protein sequence ID" value="OKS85744.1"/>
    <property type="molecule type" value="Genomic_DNA"/>
</dbReference>
<reference evidence="1 2" key="1">
    <citation type="submission" date="2016-11" db="EMBL/GenBank/DDBJ databases">
        <title>Whole Genome Sequencing of Mucilaginibacter polytrichastri RG4-7(T) isolated from the moss sample.</title>
        <authorList>
            <person name="Li Y."/>
        </authorList>
    </citation>
    <scope>NUCLEOTIDE SEQUENCE [LARGE SCALE GENOMIC DNA]</scope>
    <source>
        <strain evidence="1 2">RG4-7</strain>
    </source>
</reference>
<dbReference type="AlphaFoldDB" id="A0A1Q5ZVD8"/>
<sequence>MRGALLSKFAATFIRRRFSVKIGGFFKVSIYKNTTTT</sequence>
<gene>
    <name evidence="1" type="ORF">RG47T_1190</name>
</gene>